<name>A0ABQ4NPT2_9RHOB</name>
<dbReference type="EMBL" id="BPFH01000006">
    <property type="protein sequence ID" value="GIT96426.1"/>
    <property type="molecule type" value="Genomic_DNA"/>
</dbReference>
<gene>
    <name evidence="1" type="ORF">JANAI62_30490</name>
</gene>
<dbReference type="Gene3D" id="3.40.50.1240">
    <property type="entry name" value="Phosphoglycerate mutase-like"/>
    <property type="match status" value="1"/>
</dbReference>
<accession>A0ABQ4NPT2</accession>
<dbReference type="RefSeq" id="WP_220749925.1">
    <property type="nucleotide sequence ID" value="NZ_BPFH01000006.1"/>
</dbReference>
<proteinExistence type="predicted"/>
<reference evidence="1 2" key="1">
    <citation type="submission" date="2021-05" db="EMBL/GenBank/DDBJ databases">
        <title>Bacteria Genome sequencing.</title>
        <authorList>
            <person name="Takabe Y."/>
            <person name="Nakajima Y."/>
            <person name="Suzuki S."/>
            <person name="Shiozaki T."/>
        </authorList>
    </citation>
    <scope>NUCLEOTIDE SEQUENCE [LARGE SCALE GENOMIC DNA]</scope>
    <source>
        <strain evidence="1 2">AI_62</strain>
    </source>
</reference>
<organism evidence="1 2">
    <name type="scientific">Jannaschia pagri</name>
    <dbReference type="NCBI Taxonomy" id="2829797"/>
    <lineage>
        <taxon>Bacteria</taxon>
        <taxon>Pseudomonadati</taxon>
        <taxon>Pseudomonadota</taxon>
        <taxon>Alphaproteobacteria</taxon>
        <taxon>Rhodobacterales</taxon>
        <taxon>Roseobacteraceae</taxon>
        <taxon>Jannaschia</taxon>
    </lineage>
</organism>
<dbReference type="Pfam" id="PF00300">
    <property type="entry name" value="His_Phos_1"/>
    <property type="match status" value="1"/>
</dbReference>
<dbReference type="SUPFAM" id="SSF53254">
    <property type="entry name" value="Phosphoglycerate mutase-like"/>
    <property type="match status" value="1"/>
</dbReference>
<sequence>MAEIWMITHGQVTRDPAVPVPQWPLTPEGRTRHGRLNARLVAEGFGSLWSSPEQKARDAAEIHGTALGLVPGVREGLSENDRSSTGFLPPHQFEAAADAFFGAPDVSWNGWETAAAAQARILRTVRAIDAEAVPGNVLICGHGAVTALTLCHAMGVPISRQWDQPGGGGGNVIRLRRGDLGLLAGWTSIEDLAVA</sequence>
<protein>
    <submittedName>
        <fullName evidence="1">Phosphoglycerate mutase</fullName>
    </submittedName>
</protein>
<keyword evidence="2" id="KW-1185">Reference proteome</keyword>
<dbReference type="InterPro" id="IPR013078">
    <property type="entry name" value="His_Pase_superF_clade-1"/>
</dbReference>
<dbReference type="InterPro" id="IPR029033">
    <property type="entry name" value="His_PPase_superfam"/>
</dbReference>
<evidence type="ECO:0000313" key="2">
    <source>
        <dbReference type="Proteomes" id="UP000786693"/>
    </source>
</evidence>
<comment type="caution">
    <text evidence="1">The sequence shown here is derived from an EMBL/GenBank/DDBJ whole genome shotgun (WGS) entry which is preliminary data.</text>
</comment>
<evidence type="ECO:0000313" key="1">
    <source>
        <dbReference type="EMBL" id="GIT96426.1"/>
    </source>
</evidence>
<dbReference type="Proteomes" id="UP000786693">
    <property type="component" value="Unassembled WGS sequence"/>
</dbReference>